<gene>
    <name evidence="5" type="ORF">ACJHVH_00085</name>
</gene>
<dbReference type="Pfam" id="PF25225">
    <property type="entry name" value="DUF7843"/>
    <property type="match status" value="1"/>
</dbReference>
<reference evidence="5 6" key="1">
    <citation type="submission" date="2024-11" db="EMBL/GenBank/DDBJ databases">
        <title>First Report of Moraxella oculi in Brazil in an Infectious Bovine Keratoconjunctivitis Outbreak.</title>
        <authorList>
            <person name="Carvalho C.V."/>
            <person name="Domingues R."/>
            <person name="Coutinho C."/>
            <person name="Honorio N.T.B.S."/>
            <person name="Faza D.R.L.R."/>
            <person name="Carvalho W.A."/>
            <person name="Machado A.B.F."/>
            <person name="Martins M.F."/>
            <person name="Gaspar E.B."/>
        </authorList>
    </citation>
    <scope>NUCLEOTIDE SEQUENCE [LARGE SCALE GENOMIC DNA]</scope>
    <source>
        <strain evidence="5 6">2117LE</strain>
    </source>
</reference>
<proteinExistence type="predicted"/>
<dbReference type="EMBL" id="JBJJXE010000001">
    <property type="protein sequence ID" value="MFL1731404.1"/>
    <property type="molecule type" value="Genomic_DNA"/>
</dbReference>
<evidence type="ECO:0000259" key="2">
    <source>
        <dbReference type="Pfam" id="PF13387"/>
    </source>
</evidence>
<accession>A0ABW8U2K6</accession>
<dbReference type="Pfam" id="PF13387">
    <property type="entry name" value="Lnb_N"/>
    <property type="match status" value="1"/>
</dbReference>
<name>A0ABW8U2K6_9GAMM</name>
<organism evidence="5 6">
    <name type="scientific">Moraxella oculi</name>
    <dbReference type="NCBI Taxonomy" id="2940516"/>
    <lineage>
        <taxon>Bacteria</taxon>
        <taxon>Pseudomonadati</taxon>
        <taxon>Pseudomonadota</taxon>
        <taxon>Gammaproteobacteria</taxon>
        <taxon>Moraxellales</taxon>
        <taxon>Moraxellaceae</taxon>
        <taxon>Moraxella</taxon>
    </lineage>
</organism>
<evidence type="ECO:0000259" key="3">
    <source>
        <dbReference type="Pfam" id="PF25222"/>
    </source>
</evidence>
<dbReference type="Proteomes" id="UP001624684">
    <property type="component" value="Unassembled WGS sequence"/>
</dbReference>
<protein>
    <submittedName>
        <fullName evidence="5">DUF4105 domain-containing protein</fullName>
    </submittedName>
</protein>
<evidence type="ECO:0000256" key="1">
    <source>
        <dbReference type="SAM" id="SignalP"/>
    </source>
</evidence>
<evidence type="ECO:0000259" key="4">
    <source>
        <dbReference type="Pfam" id="PF25225"/>
    </source>
</evidence>
<dbReference type="InterPro" id="IPR057165">
    <property type="entry name" value="DUF7843"/>
</dbReference>
<feature type="domain" description="Lnb N-terminal periplasmic" evidence="2">
    <location>
        <begin position="143"/>
        <end position="291"/>
    </location>
</feature>
<evidence type="ECO:0000313" key="6">
    <source>
        <dbReference type="Proteomes" id="UP001624684"/>
    </source>
</evidence>
<feature type="chain" id="PRO_5046245468" evidence="1">
    <location>
        <begin position="27"/>
        <end position="598"/>
    </location>
</feature>
<feature type="domain" description="DUF7840" evidence="3">
    <location>
        <begin position="350"/>
        <end position="597"/>
    </location>
</feature>
<feature type="domain" description="DUF7843" evidence="4">
    <location>
        <begin position="52"/>
        <end position="124"/>
    </location>
</feature>
<dbReference type="RefSeq" id="WP_249098326.1">
    <property type="nucleotide sequence ID" value="NZ_JAMBAQ010000003.1"/>
</dbReference>
<keyword evidence="1" id="KW-0732">Signal</keyword>
<dbReference type="Pfam" id="PF25222">
    <property type="entry name" value="DUF7840"/>
    <property type="match status" value="1"/>
</dbReference>
<comment type="caution">
    <text evidence="5">The sequence shown here is derived from an EMBL/GenBank/DDBJ whole genome shotgun (WGS) entry which is preliminary data.</text>
</comment>
<keyword evidence="6" id="KW-1185">Reference proteome</keyword>
<evidence type="ECO:0000313" key="5">
    <source>
        <dbReference type="EMBL" id="MFL1731404.1"/>
    </source>
</evidence>
<sequence length="598" mass="67564">MMNSKRFSWVLYPFLALSATPVITNADVRDDDHLQASYPTMPFLLGNEQVAELSRHVLWRRLLLLSDDGKSNNKTQGLIESGFFLSNTKNINPKNELIAMLSAIESRDEAVLCRFPARVHFLKDELKKYGVLLDVSDDDCADFRAWASNINAKSLSLVFAEEHGNNLAAAFAHTFMRIDSRDDDASGRFATAMNYTVDINRDDGVLSAAIKPLVGGYAGVMEILPYQHKANDYLIKDERDLWEYRLDLTKVQIDQIMRHIWEVRHLVRPYYLTKDNCATEIVRLVDVVRADKALFKRLGAITTPAQVAQLLDDEHVITQTHYHPSNSTKRQFIINNGNAFDVANIKPNDNNPIMASPMRRFGVAISYDGHHGIAHHASFRMGYQGWLDNPAGVRKFHEIILPSFDIKYQDGILKLHDLIVFKATALNPANTAKAYPDGKSHKKAPAIQAYLGVNEVSDASDANNHQHTVLNAHMQKGRSWAIGKGRIQTGDMPDTVCYVLGGPSIQLGKLNQGYRAGVRTALGCVHHHTDRLRIMGELVVPYWYHKDDVGRSAYVQPSLDVGVQYDFDRHHAVRFKGVVQKNYGMTDHQARLEWLEYF</sequence>
<feature type="signal peptide" evidence="1">
    <location>
        <begin position="1"/>
        <end position="26"/>
    </location>
</feature>
<dbReference type="InterPro" id="IPR057162">
    <property type="entry name" value="DUF7840"/>
</dbReference>
<dbReference type="InterPro" id="IPR025178">
    <property type="entry name" value="Lnb_N"/>
</dbReference>